<feature type="compositionally biased region" description="Low complexity" evidence="1">
    <location>
        <begin position="402"/>
        <end position="420"/>
    </location>
</feature>
<evidence type="ECO:0000313" key="2">
    <source>
        <dbReference type="EMBL" id="PWI65400.1"/>
    </source>
</evidence>
<accession>A0A2U3DT19</accession>
<dbReference type="EMBL" id="LCWV01000034">
    <property type="protein sequence ID" value="PWI65400.1"/>
    <property type="molecule type" value="Genomic_DNA"/>
</dbReference>
<evidence type="ECO:0000313" key="3">
    <source>
        <dbReference type="Proteomes" id="UP000245956"/>
    </source>
</evidence>
<organism evidence="2 3">
    <name type="scientific">Purpureocillium lilacinum</name>
    <name type="common">Paecilomyces lilacinus</name>
    <dbReference type="NCBI Taxonomy" id="33203"/>
    <lineage>
        <taxon>Eukaryota</taxon>
        <taxon>Fungi</taxon>
        <taxon>Dikarya</taxon>
        <taxon>Ascomycota</taxon>
        <taxon>Pezizomycotina</taxon>
        <taxon>Sordariomycetes</taxon>
        <taxon>Hypocreomycetidae</taxon>
        <taxon>Hypocreales</taxon>
        <taxon>Ophiocordycipitaceae</taxon>
        <taxon>Purpureocillium</taxon>
    </lineage>
</organism>
<sequence length="465" mass="50075">MKKSNEVVGKGKTELVRQQTKGRSGRAGPIPIHSPRVIEQSKPASDRHRRSRGGTIRSWMADIILPTEGDGARGALRQSRERWLHEPDPGPGGNVEDRAPGTEESGVPFVAWAVDLSFSFFLFLRGKQNGDVRIRSRRPGKGSTSTTAAAAAVAEVVDTDTQHLSSRGGAPFHEYEYYFVRPRPASQRGERALLPGLSWTVSHSQSPTQPLTRPIVHEEDEECLDTRAPQCSYVRAVLHEKSAVPRPCTASVMRRAEARTQRQRHTDGARAKRESREGGAAGGPLLCPWTAKRMAMCGVMDKAQAGRTTPGTWRATPSPEHYPKGTYPGRRSRLASPRLRRFTIRARGSLGEPREPTRGSGGGLLLPQGTNNAHLTGPRPGRAGTTGLGAASPPHRSQPRGSSRLPAHPAPASAADLLPPRVDDHGSSSHPDSPVGIQSRTSAASPRARFSATSLQLLPARDAGG</sequence>
<dbReference type="Proteomes" id="UP000245956">
    <property type="component" value="Unassembled WGS sequence"/>
</dbReference>
<proteinExistence type="predicted"/>
<feature type="compositionally biased region" description="Low complexity" evidence="1">
    <location>
        <begin position="375"/>
        <end position="391"/>
    </location>
</feature>
<protein>
    <submittedName>
        <fullName evidence="2">Uncharacterized protein</fullName>
    </submittedName>
</protein>
<gene>
    <name evidence="2" type="ORF">PCL_07169</name>
</gene>
<feature type="compositionally biased region" description="Basic residues" evidence="1">
    <location>
        <begin position="330"/>
        <end position="344"/>
    </location>
</feature>
<name>A0A2U3DT19_PURLI</name>
<evidence type="ECO:0000256" key="1">
    <source>
        <dbReference type="SAM" id="MobiDB-lite"/>
    </source>
</evidence>
<feature type="region of interest" description="Disordered" evidence="1">
    <location>
        <begin position="1"/>
        <end position="55"/>
    </location>
</feature>
<dbReference type="AlphaFoldDB" id="A0A2U3DT19"/>
<feature type="region of interest" description="Disordered" evidence="1">
    <location>
        <begin position="83"/>
        <end position="102"/>
    </location>
</feature>
<feature type="region of interest" description="Disordered" evidence="1">
    <location>
        <begin position="305"/>
        <end position="465"/>
    </location>
</feature>
<comment type="caution">
    <text evidence="2">The sequence shown here is derived from an EMBL/GenBank/DDBJ whole genome shotgun (WGS) entry which is preliminary data.</text>
</comment>
<feature type="region of interest" description="Disordered" evidence="1">
    <location>
        <begin position="256"/>
        <end position="284"/>
    </location>
</feature>
<feature type="compositionally biased region" description="Basic and acidic residues" evidence="1">
    <location>
        <begin position="256"/>
        <end position="277"/>
    </location>
</feature>
<reference evidence="2 3" key="1">
    <citation type="journal article" date="2016" name="Front. Microbiol.">
        <title>Genome and transcriptome sequences reveal the specific parasitism of the nematophagous Purpureocillium lilacinum 36-1.</title>
        <authorList>
            <person name="Xie J."/>
            <person name="Li S."/>
            <person name="Mo C."/>
            <person name="Xiao X."/>
            <person name="Peng D."/>
            <person name="Wang G."/>
            <person name="Xiao Y."/>
        </authorList>
    </citation>
    <scope>NUCLEOTIDE SEQUENCE [LARGE SCALE GENOMIC DNA]</scope>
    <source>
        <strain evidence="2 3">36-1</strain>
    </source>
</reference>